<organism evidence="2">
    <name type="scientific">Arion vulgaris</name>
    <dbReference type="NCBI Taxonomy" id="1028688"/>
    <lineage>
        <taxon>Eukaryota</taxon>
        <taxon>Metazoa</taxon>
        <taxon>Spiralia</taxon>
        <taxon>Lophotrochozoa</taxon>
        <taxon>Mollusca</taxon>
        <taxon>Gastropoda</taxon>
        <taxon>Heterobranchia</taxon>
        <taxon>Euthyneura</taxon>
        <taxon>Panpulmonata</taxon>
        <taxon>Eupulmonata</taxon>
        <taxon>Stylommatophora</taxon>
        <taxon>Helicina</taxon>
        <taxon>Arionoidea</taxon>
        <taxon>Arionidae</taxon>
        <taxon>Arion</taxon>
    </lineage>
</organism>
<gene>
    <name evidence="2" type="primary">ORF31548</name>
</gene>
<evidence type="ECO:0000313" key="2">
    <source>
        <dbReference type="EMBL" id="CEK57947.1"/>
    </source>
</evidence>
<feature type="non-terminal residue" evidence="2">
    <location>
        <position position="1"/>
    </location>
</feature>
<evidence type="ECO:0000256" key="1">
    <source>
        <dbReference type="SAM" id="MobiDB-lite"/>
    </source>
</evidence>
<dbReference type="AlphaFoldDB" id="A0A0B6YP95"/>
<proteinExistence type="predicted"/>
<protein>
    <submittedName>
        <fullName evidence="2">Uncharacterized protein</fullName>
    </submittedName>
</protein>
<feature type="compositionally biased region" description="Low complexity" evidence="1">
    <location>
        <begin position="123"/>
        <end position="134"/>
    </location>
</feature>
<dbReference type="EMBL" id="HACG01011082">
    <property type="protein sequence ID" value="CEK57947.1"/>
    <property type="molecule type" value="Transcribed_RNA"/>
</dbReference>
<feature type="non-terminal residue" evidence="2">
    <location>
        <position position="164"/>
    </location>
</feature>
<name>A0A0B6YP95_9EUPU</name>
<feature type="region of interest" description="Disordered" evidence="1">
    <location>
        <begin position="111"/>
        <end position="134"/>
    </location>
</feature>
<reference evidence="2" key="1">
    <citation type="submission" date="2014-12" db="EMBL/GenBank/DDBJ databases">
        <title>Insight into the proteome of Arion vulgaris.</title>
        <authorList>
            <person name="Aradska J."/>
            <person name="Bulat T."/>
            <person name="Smidak R."/>
            <person name="Sarate P."/>
            <person name="Gangsoo J."/>
            <person name="Sialana F."/>
            <person name="Bilban M."/>
            <person name="Lubec G."/>
        </authorList>
    </citation>
    <scope>NUCLEOTIDE SEQUENCE</scope>
    <source>
        <tissue evidence="2">Skin</tissue>
    </source>
</reference>
<sequence>DGGEVSDKFYLDKYAAQLLSYEKQSFEDKIGNGGSYLDKHSSYKPQLHMESSTEMWSRDKFDIRDKGDKYRHMKDALQDSGSKFSSLDRVISSGSAISSRDIFLNLQQKRANQVSQGERMKKLSSLSDDQDSDSTLALLAGQTMKLSGEYTPLSQTSNKFKEDK</sequence>
<accession>A0A0B6YP95</accession>